<accession>A0A8J8NV08</accession>
<dbReference type="EMBL" id="RRYP01007037">
    <property type="protein sequence ID" value="TNV80785.1"/>
    <property type="molecule type" value="Genomic_DNA"/>
</dbReference>
<comment type="caution">
    <text evidence="8">The sequence shown here is derived from an EMBL/GenBank/DDBJ whole genome shotgun (WGS) entry which is preliminary data.</text>
</comment>
<protein>
    <recommendedName>
        <fullName evidence="10">Cytochrome c oxidase assembly protein CtaG</fullName>
    </recommendedName>
</protein>
<comment type="function">
    <text evidence="1">Exerts its effect at some terminal stage of cytochrome c oxidase synthesis, probably by being involved in the insertion of the copper B into subunit I.</text>
</comment>
<keyword evidence="5 7" id="KW-0472">Membrane</keyword>
<gene>
    <name evidence="8" type="ORF">FGO68_gene8703</name>
</gene>
<dbReference type="PANTHER" id="PTHR21320:SF3">
    <property type="entry name" value="CYTOCHROME C OXIDASE ASSEMBLY PROTEIN COX11, MITOCHONDRIAL-RELATED"/>
    <property type="match status" value="1"/>
</dbReference>
<dbReference type="Pfam" id="PF04442">
    <property type="entry name" value="CtaG_Cox11"/>
    <property type="match status" value="1"/>
</dbReference>
<comment type="subcellular location">
    <subcellularLocation>
        <location evidence="2">Mitochondrion inner membrane</location>
        <topology evidence="2">Single-pass membrane protein</topology>
        <orientation evidence="2">Intermembrane side</orientation>
    </subcellularLocation>
</comment>
<evidence type="ECO:0000256" key="2">
    <source>
        <dbReference type="ARBA" id="ARBA00004243"/>
    </source>
</evidence>
<evidence type="ECO:0000313" key="8">
    <source>
        <dbReference type="EMBL" id="TNV80785.1"/>
    </source>
</evidence>
<evidence type="ECO:0000256" key="4">
    <source>
        <dbReference type="ARBA" id="ARBA00022989"/>
    </source>
</evidence>
<evidence type="ECO:0000256" key="1">
    <source>
        <dbReference type="ARBA" id="ARBA00004007"/>
    </source>
</evidence>
<dbReference type="GO" id="GO:0005507">
    <property type="term" value="F:copper ion binding"/>
    <property type="evidence" value="ECO:0007669"/>
    <property type="project" value="InterPro"/>
</dbReference>
<dbReference type="FunFam" id="2.60.370.10:FF:000001">
    <property type="entry name" value="COX11 cytochrome c oxidase assembly homolog"/>
    <property type="match status" value="1"/>
</dbReference>
<dbReference type="Gene3D" id="2.60.370.10">
    <property type="entry name" value="Ctag/Cox11"/>
    <property type="match status" value="1"/>
</dbReference>
<evidence type="ECO:0000256" key="5">
    <source>
        <dbReference type="ARBA" id="ARBA00023136"/>
    </source>
</evidence>
<name>A0A8J8NV08_HALGN</name>
<keyword evidence="4 7" id="KW-1133">Transmembrane helix</keyword>
<feature type="coiled-coil region" evidence="6">
    <location>
        <begin position="250"/>
        <end position="277"/>
    </location>
</feature>
<proteinExistence type="predicted"/>
<evidence type="ECO:0008006" key="10">
    <source>
        <dbReference type="Google" id="ProtNLM"/>
    </source>
</evidence>
<dbReference type="AlphaFoldDB" id="A0A8J8NV08"/>
<organism evidence="8 9">
    <name type="scientific">Halteria grandinella</name>
    <dbReference type="NCBI Taxonomy" id="5974"/>
    <lineage>
        <taxon>Eukaryota</taxon>
        <taxon>Sar</taxon>
        <taxon>Alveolata</taxon>
        <taxon>Ciliophora</taxon>
        <taxon>Intramacronucleata</taxon>
        <taxon>Spirotrichea</taxon>
        <taxon>Stichotrichia</taxon>
        <taxon>Sporadotrichida</taxon>
        <taxon>Halteriidae</taxon>
        <taxon>Halteria</taxon>
    </lineage>
</organism>
<evidence type="ECO:0000256" key="6">
    <source>
        <dbReference type="SAM" id="Coils"/>
    </source>
</evidence>
<dbReference type="SUPFAM" id="SSF110111">
    <property type="entry name" value="Ctag/Cox11"/>
    <property type="match status" value="1"/>
</dbReference>
<evidence type="ECO:0000313" key="9">
    <source>
        <dbReference type="Proteomes" id="UP000785679"/>
    </source>
</evidence>
<evidence type="ECO:0000256" key="7">
    <source>
        <dbReference type="SAM" id="Phobius"/>
    </source>
</evidence>
<dbReference type="Proteomes" id="UP000785679">
    <property type="component" value="Unassembled WGS sequence"/>
</dbReference>
<sequence length="347" mass="40363">MIEEQVKAESEFFLPSSSQREVDGQIEKVKKHQVFDPNNHDDTSLAELEDKAPLAVQERRQTVQVYNLFKEKTQWGEFYRMYGIVLMMLGGFFLAVPFYNVVCQTFGFSMSQHAKDYNFDNDKVNVFRKYRISFMAHTQDDLPWEFQPQTTCLVVNAGETALAFYKVYNRSDKPISGIAVYQIFPEEVSLYFNKIQCFCFENQLLYPKESVDLPILFYLDPAINYDANLTGKKDIMLTYHFFPSADQSIAQVLQKEIEKNNDDQRKLNEKRDELKARGIVLEEVKGNPLVAPGHNPKETPEMFVEKVLRNQKRIDHTIKLWKENQAKEMSIKESVNVDKLTESEAVA</sequence>
<evidence type="ECO:0000256" key="3">
    <source>
        <dbReference type="ARBA" id="ARBA00022692"/>
    </source>
</evidence>
<dbReference type="PANTHER" id="PTHR21320">
    <property type="entry name" value="CYTOCHROME C OXIDASE ASSEMBLY PROTEIN COX11-RELATED"/>
    <property type="match status" value="1"/>
</dbReference>
<dbReference type="OrthoDB" id="1704689at2759"/>
<keyword evidence="3 7" id="KW-0812">Transmembrane</keyword>
<dbReference type="InterPro" id="IPR007533">
    <property type="entry name" value="Cyt_c_oxidase_assmbl_CtaG"/>
</dbReference>
<keyword evidence="9" id="KW-1185">Reference proteome</keyword>
<feature type="transmembrane region" description="Helical" evidence="7">
    <location>
        <begin position="79"/>
        <end position="99"/>
    </location>
</feature>
<dbReference type="GO" id="GO:0005743">
    <property type="term" value="C:mitochondrial inner membrane"/>
    <property type="evidence" value="ECO:0007669"/>
    <property type="project" value="UniProtKB-SubCell"/>
</dbReference>
<keyword evidence="6" id="KW-0175">Coiled coil</keyword>
<reference evidence="8" key="1">
    <citation type="submission" date="2019-06" db="EMBL/GenBank/DDBJ databases">
        <authorList>
            <person name="Zheng W."/>
        </authorList>
    </citation>
    <scope>NUCLEOTIDE SEQUENCE</scope>
    <source>
        <strain evidence="8">QDHG01</strain>
    </source>
</reference>
<dbReference type="InterPro" id="IPR023471">
    <property type="entry name" value="CtaG/Cox11_dom_sf"/>
</dbReference>